<dbReference type="HOGENOM" id="CLU_037146_2_1_1"/>
<keyword evidence="14" id="KW-1185">Reference proteome</keyword>
<name>A4S760_OSTLU</name>
<dbReference type="RefSeq" id="XP_001421216.1">
    <property type="nucleotide sequence ID" value="XM_001421179.1"/>
</dbReference>
<dbReference type="PANTHER" id="PTHR10762">
    <property type="entry name" value="DIPHTHAMIDE BIOSYNTHESIS PROTEIN"/>
    <property type="match status" value="1"/>
</dbReference>
<comment type="catalytic activity">
    <reaction evidence="10 11">
        <text>L-histidyl-[translation elongation factor 2] + S-adenosyl-L-methionine = 2-[(3S)-amino-3-carboxypropyl]-L-histidyl-[translation elongation factor 2] + S-methyl-5'-thioadenosine + H(+)</text>
        <dbReference type="Rhea" id="RHEA:36783"/>
        <dbReference type="Rhea" id="RHEA-COMP:9748"/>
        <dbReference type="Rhea" id="RHEA-COMP:9749"/>
        <dbReference type="ChEBI" id="CHEBI:15378"/>
        <dbReference type="ChEBI" id="CHEBI:17509"/>
        <dbReference type="ChEBI" id="CHEBI:29979"/>
        <dbReference type="ChEBI" id="CHEBI:59789"/>
        <dbReference type="ChEBI" id="CHEBI:73995"/>
        <dbReference type="EC" id="2.5.1.108"/>
    </reaction>
</comment>
<evidence type="ECO:0000256" key="10">
    <source>
        <dbReference type="ARBA" id="ARBA00048403"/>
    </source>
</evidence>
<evidence type="ECO:0000256" key="5">
    <source>
        <dbReference type="ARBA" id="ARBA00022679"/>
    </source>
</evidence>
<dbReference type="OMA" id="WTPRHGM"/>
<dbReference type="GO" id="GO:0017183">
    <property type="term" value="P:protein histidyl modification to diphthamide"/>
    <property type="evidence" value="ECO:0007669"/>
    <property type="project" value="UniProtKB-UniRule"/>
</dbReference>
<evidence type="ECO:0000256" key="6">
    <source>
        <dbReference type="ARBA" id="ARBA00022691"/>
    </source>
</evidence>
<dbReference type="OrthoDB" id="1649088at2759"/>
<dbReference type="InterPro" id="IPR042265">
    <property type="entry name" value="DPH1/DPH2_3"/>
</dbReference>
<dbReference type="GO" id="GO:0005829">
    <property type="term" value="C:cytosol"/>
    <property type="evidence" value="ECO:0007669"/>
    <property type="project" value="EnsemblPlants"/>
</dbReference>
<dbReference type="GO" id="GO:0046872">
    <property type="term" value="F:metal ion binding"/>
    <property type="evidence" value="ECO:0007669"/>
    <property type="project" value="UniProtKB-KW"/>
</dbReference>
<keyword evidence="5 11" id="KW-0808">Transferase</keyword>
<gene>
    <name evidence="13" type="ORF">OSTLU_43090</name>
</gene>
<dbReference type="eggNOG" id="KOG2648">
    <property type="taxonomic scope" value="Eukaryota"/>
</dbReference>
<protein>
    <recommendedName>
        <fullName evidence="4 11">2-(3-amino-3-carboxypropyl)histidine synthase subunit 1</fullName>
        <ecNumber evidence="3 11">2.5.1.108</ecNumber>
    </recommendedName>
</protein>
<dbReference type="Gramene" id="ABO99509">
    <property type="protein sequence ID" value="ABO99509"/>
    <property type="gene ID" value="OSTLU_43090"/>
</dbReference>
<dbReference type="InterPro" id="IPR042264">
    <property type="entry name" value="DPH1/DPH2_2"/>
</dbReference>
<evidence type="ECO:0000256" key="8">
    <source>
        <dbReference type="ARBA" id="ARBA00023004"/>
    </source>
</evidence>
<keyword evidence="9" id="KW-0411">Iron-sulfur</keyword>
<dbReference type="GO" id="GO:0006979">
    <property type="term" value="P:response to oxidative stress"/>
    <property type="evidence" value="ECO:0007669"/>
    <property type="project" value="EnsemblPlants"/>
</dbReference>
<evidence type="ECO:0000256" key="4">
    <source>
        <dbReference type="ARBA" id="ARBA00021915"/>
    </source>
</evidence>
<dbReference type="InterPro" id="IPR035435">
    <property type="entry name" value="DPH1/DPH2_euk_archaea"/>
</dbReference>
<dbReference type="STRING" id="436017.A4S760"/>
<proteinExistence type="inferred from homology"/>
<dbReference type="InterPro" id="IPR016435">
    <property type="entry name" value="DPH1/DPH2"/>
</dbReference>
<dbReference type="GO" id="GO:0090560">
    <property type="term" value="F:2-(3-amino-3-carboxypropyl)histidine synthase activity"/>
    <property type="evidence" value="ECO:0007669"/>
    <property type="project" value="UniProtKB-UniRule"/>
</dbReference>
<evidence type="ECO:0000256" key="9">
    <source>
        <dbReference type="ARBA" id="ARBA00023014"/>
    </source>
</evidence>
<evidence type="ECO:0000256" key="3">
    <source>
        <dbReference type="ARBA" id="ARBA00012221"/>
    </source>
</evidence>
<evidence type="ECO:0000256" key="11">
    <source>
        <dbReference type="PIRNR" id="PIRNR004967"/>
    </source>
</evidence>
<dbReference type="SFLD" id="SFLDS00032">
    <property type="entry name" value="Radical_SAM_3-amino-3-carboxyp"/>
    <property type="match status" value="1"/>
</dbReference>
<keyword evidence="7" id="KW-0479">Metal-binding</keyword>
<sequence length="452" mass="50280">MTDADPPSTSSAVDVRETTTAPVVRRFVRNQVRTRRSRVVPLAEKCPEPKLTAPTQIPDEIANDPELETAMKVLPVNYDFEVKKTVWRLRQVGVKTLALQFPEGLLLYATTLSDIFQTFAGVRDVVILGDVTYGACCVDDYTAESLGCDFLVHYGHSCLVPVDVTRMKCLYVFVDISFDVGHLCASVEHNFKPGSRLILAGTIQFASAIQETRTRLAERYPSLAVPQAKPLSPGEVLGCTAPVIEDAKDRDAIVFVADGRFHLEAIMIANPTVPAFRYDPYQRILTREEYAHKEMRSVRKSMVSRAKDAKTFGIVLGTLGRQGNPAILEHLMSLMRVKGREYVVFLISEMNPAKMAALEGLDAFVQVACPRLSIDWGEEFDRPVLTPYEAEVALDNVEPWWLLAGVAPGEEYAPYPMDYYAKDGGSWSSSYHKQTGKNGKPKRAPVRIETAE</sequence>
<keyword evidence="11" id="KW-0004">4Fe-4S</keyword>
<dbReference type="AlphaFoldDB" id="A4S760"/>
<evidence type="ECO:0000256" key="1">
    <source>
        <dbReference type="ARBA" id="ARBA00005156"/>
    </source>
</evidence>
<evidence type="ECO:0000256" key="2">
    <source>
        <dbReference type="ARBA" id="ARBA00010173"/>
    </source>
</evidence>
<accession>A4S760</accession>
<comment type="function">
    <text evidence="11">Catalyzes the first step of diphthamide biosynthesis, a post-translational modification of histidine which occurs in elongation factor 2.</text>
</comment>
<dbReference type="NCBIfam" id="TIGR00322">
    <property type="entry name" value="diphth2_R"/>
    <property type="match status" value="1"/>
</dbReference>
<dbReference type="EMBL" id="CP000594">
    <property type="protein sequence ID" value="ABO99509.1"/>
    <property type="molecule type" value="Genomic_DNA"/>
</dbReference>
<organism evidence="13 14">
    <name type="scientific">Ostreococcus lucimarinus (strain CCE9901)</name>
    <dbReference type="NCBI Taxonomy" id="436017"/>
    <lineage>
        <taxon>Eukaryota</taxon>
        <taxon>Viridiplantae</taxon>
        <taxon>Chlorophyta</taxon>
        <taxon>Mamiellophyceae</taxon>
        <taxon>Mamiellales</taxon>
        <taxon>Bathycoccaceae</taxon>
        <taxon>Ostreococcus</taxon>
    </lineage>
</organism>
<dbReference type="PANTHER" id="PTHR10762:SF1">
    <property type="entry name" value="2-(3-AMINO-3-CARBOXYPROPYL)HISTIDINE SYNTHASE SUBUNIT 1"/>
    <property type="match status" value="1"/>
</dbReference>
<dbReference type="InterPro" id="IPR042263">
    <property type="entry name" value="DPH1/DPH2_1"/>
</dbReference>
<dbReference type="Proteomes" id="UP000001568">
    <property type="component" value="Chromosome 14"/>
</dbReference>
<feature type="region of interest" description="Disordered" evidence="12">
    <location>
        <begin position="430"/>
        <end position="452"/>
    </location>
</feature>
<dbReference type="Pfam" id="PF01866">
    <property type="entry name" value="Diphthamide_syn"/>
    <property type="match status" value="1"/>
</dbReference>
<evidence type="ECO:0000256" key="7">
    <source>
        <dbReference type="ARBA" id="ARBA00022723"/>
    </source>
</evidence>
<dbReference type="FunFam" id="3.40.50.11850:FF:000002">
    <property type="entry name" value="2-(3-amino-3-carboxypropyl)histidine synthase subunit 1"/>
    <property type="match status" value="1"/>
</dbReference>
<dbReference type="GO" id="GO:0051539">
    <property type="term" value="F:4 iron, 4 sulfur cluster binding"/>
    <property type="evidence" value="ECO:0007669"/>
    <property type="project" value="UniProtKB-UniRule"/>
</dbReference>
<dbReference type="Gene3D" id="3.40.50.11840">
    <property type="entry name" value="Diphthamide synthesis DPH1/DPH2 domain 1"/>
    <property type="match status" value="1"/>
</dbReference>
<dbReference type="KEGG" id="olu:OSTLU_43090"/>
<evidence type="ECO:0000256" key="12">
    <source>
        <dbReference type="SAM" id="MobiDB-lite"/>
    </source>
</evidence>
<dbReference type="EC" id="2.5.1.108" evidence="3 11"/>
<reference evidence="13 14" key="1">
    <citation type="journal article" date="2007" name="Proc. Natl. Acad. Sci. U.S.A.">
        <title>The tiny eukaryote Ostreococcus provides genomic insights into the paradox of plankton speciation.</title>
        <authorList>
            <person name="Palenik B."/>
            <person name="Grimwood J."/>
            <person name="Aerts A."/>
            <person name="Rouze P."/>
            <person name="Salamov A."/>
            <person name="Putnam N."/>
            <person name="Dupont C."/>
            <person name="Jorgensen R."/>
            <person name="Derelle E."/>
            <person name="Rombauts S."/>
            <person name="Zhou K."/>
            <person name="Otillar R."/>
            <person name="Merchant S.S."/>
            <person name="Podell S."/>
            <person name="Gaasterland T."/>
            <person name="Napoli C."/>
            <person name="Gendler K."/>
            <person name="Manuell A."/>
            <person name="Tai V."/>
            <person name="Vallon O."/>
            <person name="Piganeau G."/>
            <person name="Jancek S."/>
            <person name="Heijde M."/>
            <person name="Jabbari K."/>
            <person name="Bowler C."/>
            <person name="Lohr M."/>
            <person name="Robbens S."/>
            <person name="Werner G."/>
            <person name="Dubchak I."/>
            <person name="Pazour G.J."/>
            <person name="Ren Q."/>
            <person name="Paulsen I."/>
            <person name="Delwiche C."/>
            <person name="Schmutz J."/>
            <person name="Rokhsar D."/>
            <person name="Van de Peer Y."/>
            <person name="Moreau H."/>
            <person name="Grigoriev I.V."/>
        </authorList>
    </citation>
    <scope>NUCLEOTIDE SEQUENCE [LARGE SCALE GENOMIC DNA]</scope>
    <source>
        <strain evidence="13 14">CCE9901</strain>
    </source>
</reference>
<dbReference type="FunFam" id="3.40.50.11860:FF:000002">
    <property type="entry name" value="2-(3-amino-3-carboxypropyl)histidine synthase subunit 1"/>
    <property type="match status" value="1"/>
</dbReference>
<comment type="pathway">
    <text evidence="1 11">Protein modification; peptidyl-diphthamide biosynthesis.</text>
</comment>
<dbReference type="FunFam" id="3.40.50.11840:FF:000001">
    <property type="entry name" value="2-(3-amino-3-carboxypropyl)histidine synthase subunit 1"/>
    <property type="match status" value="1"/>
</dbReference>
<dbReference type="Gene3D" id="3.40.50.11860">
    <property type="entry name" value="Diphthamide synthesis DPH1/DPH2 domain 3"/>
    <property type="match status" value="1"/>
</dbReference>
<dbReference type="GO" id="GO:0006450">
    <property type="term" value="P:regulation of translational fidelity"/>
    <property type="evidence" value="ECO:0007669"/>
    <property type="project" value="EnsemblPlants"/>
</dbReference>
<dbReference type="PIRSF" id="PIRSF004967">
    <property type="entry name" value="DPH1"/>
    <property type="match status" value="1"/>
</dbReference>
<dbReference type="SFLD" id="SFLDG01121">
    <property type="entry name" value="Diphthamide_biosynthesis"/>
    <property type="match status" value="1"/>
</dbReference>
<evidence type="ECO:0000313" key="14">
    <source>
        <dbReference type="Proteomes" id="UP000001568"/>
    </source>
</evidence>
<keyword evidence="8" id="KW-0408">Iron</keyword>
<comment type="cofactor">
    <cofactor evidence="11">
        <name>[4Fe-4S] cluster</name>
        <dbReference type="ChEBI" id="CHEBI:49883"/>
    </cofactor>
    <text evidence="11">Binds 1 [4Fe-4S] cluster per subunit. The cluster is coordinated with 3 cysteines and an exchangeable S-adenosyl-L-methionine.</text>
</comment>
<evidence type="ECO:0000313" key="13">
    <source>
        <dbReference type="EMBL" id="ABO99509.1"/>
    </source>
</evidence>
<dbReference type="Gene3D" id="3.40.50.11850">
    <property type="entry name" value="Diphthamide synthesis DPH1/DPH2 domain 2"/>
    <property type="match status" value="1"/>
</dbReference>
<keyword evidence="6 11" id="KW-0949">S-adenosyl-L-methionine</keyword>
<dbReference type="UniPathway" id="UPA00559"/>
<dbReference type="GO" id="GO:1990145">
    <property type="term" value="P:maintenance of translational fidelity"/>
    <property type="evidence" value="ECO:0007669"/>
    <property type="project" value="EnsemblPlants"/>
</dbReference>
<comment type="similarity">
    <text evidence="2 11">Belongs to the DPH1/DPH2 family. DPH1 subfamily.</text>
</comment>
<dbReference type="GeneID" id="5005483"/>